<dbReference type="PANTHER" id="PTHR42755">
    <property type="entry name" value="3-DEOXY-MANNO-OCTULOSONATE CYTIDYLYLTRANSFERASE"/>
    <property type="match status" value="1"/>
</dbReference>
<evidence type="ECO:0000256" key="5">
    <source>
        <dbReference type="ARBA" id="ARBA00031445"/>
    </source>
</evidence>
<dbReference type="GO" id="GO:0043842">
    <property type="term" value="F:Kdo transferase activity"/>
    <property type="evidence" value="ECO:0007669"/>
    <property type="project" value="UniProtKB-EC"/>
</dbReference>
<dbReference type="EMBL" id="CP041345">
    <property type="protein sequence ID" value="QKG79171.1"/>
    <property type="molecule type" value="Genomic_DNA"/>
</dbReference>
<dbReference type="GO" id="GO:0009245">
    <property type="term" value="P:lipid A biosynthetic process"/>
    <property type="evidence" value="ECO:0007669"/>
    <property type="project" value="TreeGrafter"/>
</dbReference>
<keyword evidence="11" id="KW-1185">Reference proteome</keyword>
<protein>
    <recommendedName>
        <fullName evidence="3 8">3-deoxy-D-manno-octulosonic acid transferase</fullName>
        <shortName evidence="8">Kdo transferase</shortName>
        <ecNumber evidence="2 8">2.4.99.12</ecNumber>
    </recommendedName>
    <alternativeName>
        <fullName evidence="5 8">Lipid IV(A) 3-deoxy-D-manno-octulosonic acid transferase</fullName>
    </alternativeName>
</protein>
<dbReference type="Gene3D" id="3.40.50.11720">
    <property type="entry name" value="3-Deoxy-D-manno-octulosonic-acid transferase, N-terminal domain"/>
    <property type="match status" value="1"/>
</dbReference>
<organism evidence="10 11">
    <name type="scientific">Tenuifilum thalassicum</name>
    <dbReference type="NCBI Taxonomy" id="2590900"/>
    <lineage>
        <taxon>Bacteria</taxon>
        <taxon>Pseudomonadati</taxon>
        <taxon>Bacteroidota</taxon>
        <taxon>Bacteroidia</taxon>
        <taxon>Bacteroidales</taxon>
        <taxon>Tenuifilaceae</taxon>
        <taxon>Tenuifilum</taxon>
    </lineage>
</organism>
<dbReference type="Gene3D" id="3.40.50.2000">
    <property type="entry name" value="Glycogen Phosphorylase B"/>
    <property type="match status" value="1"/>
</dbReference>
<evidence type="ECO:0000256" key="3">
    <source>
        <dbReference type="ARBA" id="ARBA00019077"/>
    </source>
</evidence>
<dbReference type="GO" id="GO:0009244">
    <property type="term" value="P:lipopolysaccharide core region biosynthetic process"/>
    <property type="evidence" value="ECO:0007669"/>
    <property type="project" value="UniProtKB-UniRule"/>
</dbReference>
<dbReference type="AlphaFoldDB" id="A0A7D3XTV3"/>
<feature type="domain" description="3-deoxy-D-manno-octulosonic-acid transferase N-terminal" evidence="9">
    <location>
        <begin position="45"/>
        <end position="206"/>
    </location>
</feature>
<dbReference type="KEGG" id="ttz:FHG85_02460"/>
<gene>
    <name evidence="10" type="ORF">FHG85_02460</name>
</gene>
<dbReference type="Proteomes" id="UP000500961">
    <property type="component" value="Chromosome"/>
</dbReference>
<keyword evidence="4 8" id="KW-0808">Transferase</keyword>
<dbReference type="InterPro" id="IPR007507">
    <property type="entry name" value="Glycos_transf_N"/>
</dbReference>
<comment type="catalytic activity">
    <reaction evidence="6 8">
        <text>lipid IVA (E. coli) + CMP-3-deoxy-beta-D-manno-octulosonate = alpha-Kdo-(2-&gt;6)-lipid IVA (E. coli) + CMP + H(+)</text>
        <dbReference type="Rhea" id="RHEA:28066"/>
        <dbReference type="ChEBI" id="CHEBI:15378"/>
        <dbReference type="ChEBI" id="CHEBI:58603"/>
        <dbReference type="ChEBI" id="CHEBI:60364"/>
        <dbReference type="ChEBI" id="CHEBI:60377"/>
        <dbReference type="ChEBI" id="CHEBI:85987"/>
        <dbReference type="EC" id="2.4.99.12"/>
    </reaction>
</comment>
<keyword evidence="8" id="KW-1003">Cell membrane</keyword>
<dbReference type="SUPFAM" id="SSF53756">
    <property type="entry name" value="UDP-Glycosyltransferase/glycogen phosphorylase"/>
    <property type="match status" value="1"/>
</dbReference>
<evidence type="ECO:0000256" key="2">
    <source>
        <dbReference type="ARBA" id="ARBA00012621"/>
    </source>
</evidence>
<evidence type="ECO:0000313" key="10">
    <source>
        <dbReference type="EMBL" id="QKG79171.1"/>
    </source>
</evidence>
<comment type="similarity">
    <text evidence="8">Belongs to the glycosyltransferase group 1 family.</text>
</comment>
<evidence type="ECO:0000259" key="9">
    <source>
        <dbReference type="Pfam" id="PF04413"/>
    </source>
</evidence>
<proteinExistence type="inferred from homology"/>
<dbReference type="Pfam" id="PF04413">
    <property type="entry name" value="Glycos_transf_N"/>
    <property type="match status" value="1"/>
</dbReference>
<name>A0A7D3XTV3_9BACT</name>
<sequence>MVFLYNLSIRLYQLLVNFASLFNTKAKLFRIGRKNIWEKISKQIDPANPPIWIHCSSLGEFEQGRPVIEAIKQKDPNKKILLTFFSPSGYEVRKNYPGADYIFYLPLDTKRNAKRFINLINPQMAIFVKYEFWYHYLNVLKQRNISTYLVSGIFRSNQIFFKPYGKWYRNFLKAFSTFFVQNNTSKALLESIGYSNVVVTGDTRYDRVSKIASEAKDIPLVKIFAEGHKVLVAGSTWPKDEEIILPLAKEIPDLKIIVVPHEIEESHIQEIIRKSPTPPVRFTDSDFNNAKESNILIVDTIGLLSSIYQYATVAYIGGGFGAGIHNTLEAAVYGVPVIFGPNYNKFQEAKDLIDKKAGFSIKSYNEFKNLLNSLLSHKNTYQLAANQAKELVNSGVGATQKIIELIF</sequence>
<evidence type="ECO:0000313" key="11">
    <source>
        <dbReference type="Proteomes" id="UP000500961"/>
    </source>
</evidence>
<comment type="pathway">
    <text evidence="1 8">Bacterial outer membrane biogenesis; LPS core biosynthesis.</text>
</comment>
<dbReference type="GO" id="GO:0005886">
    <property type="term" value="C:plasma membrane"/>
    <property type="evidence" value="ECO:0007669"/>
    <property type="project" value="UniProtKB-SubCell"/>
</dbReference>
<dbReference type="UniPathway" id="UPA00958"/>
<keyword evidence="8" id="KW-0448">Lipopolysaccharide biosynthesis</keyword>
<evidence type="ECO:0000256" key="8">
    <source>
        <dbReference type="RuleBase" id="RU365103"/>
    </source>
</evidence>
<dbReference type="RefSeq" id="WP_173072689.1">
    <property type="nucleotide sequence ID" value="NZ_CP041345.1"/>
</dbReference>
<comment type="subcellular location">
    <subcellularLocation>
        <location evidence="8">Cell membrane</location>
    </subcellularLocation>
</comment>
<reference evidence="10 11" key="1">
    <citation type="submission" date="2019-07" db="EMBL/GenBank/DDBJ databases">
        <title>Thalassofilum flectens gen. nov., sp. nov., a novel moderate thermophilic anaerobe from a shallow sea hot spring in Kunashir Island (Russia), representing a new family in the order Bacteroidales, and proposal of Thalassofilacea fam. nov.</title>
        <authorList>
            <person name="Kochetkova T.V."/>
            <person name="Podosokorskaya O.A."/>
            <person name="Novikov A."/>
            <person name="Elcheninov A.G."/>
            <person name="Toshchakov S.V."/>
            <person name="Kublanov I.V."/>
        </authorList>
    </citation>
    <scope>NUCLEOTIDE SEQUENCE [LARGE SCALE GENOMIC DNA]</scope>
    <source>
        <strain evidence="10 11">38-H</strain>
    </source>
</reference>
<keyword evidence="8" id="KW-0472">Membrane</keyword>
<feature type="active site" description="Proton acceptor" evidence="7">
    <location>
        <position position="60"/>
    </location>
</feature>
<accession>A0A7D3XTV3</accession>
<evidence type="ECO:0000256" key="6">
    <source>
        <dbReference type="ARBA" id="ARBA00049183"/>
    </source>
</evidence>
<evidence type="ECO:0000256" key="4">
    <source>
        <dbReference type="ARBA" id="ARBA00022679"/>
    </source>
</evidence>
<dbReference type="PANTHER" id="PTHR42755:SF1">
    <property type="entry name" value="3-DEOXY-D-MANNO-OCTULOSONIC ACID TRANSFERASE, MITOCHONDRIAL-RELATED"/>
    <property type="match status" value="1"/>
</dbReference>
<dbReference type="InterPro" id="IPR039901">
    <property type="entry name" value="Kdotransferase"/>
</dbReference>
<evidence type="ECO:0000256" key="1">
    <source>
        <dbReference type="ARBA" id="ARBA00004713"/>
    </source>
</evidence>
<evidence type="ECO:0000256" key="7">
    <source>
        <dbReference type="PIRSR" id="PIRSR639901-1"/>
    </source>
</evidence>
<dbReference type="EC" id="2.4.99.12" evidence="2 8"/>
<dbReference type="InterPro" id="IPR038107">
    <property type="entry name" value="Glycos_transf_N_sf"/>
</dbReference>
<comment type="function">
    <text evidence="8">Involved in lipopolysaccharide (LPS) biosynthesis. Catalyzes the transfer of 3-deoxy-D-manno-octulosonate (Kdo) residue(s) from CMP-Kdo to lipid IV(A), the tetraacyldisaccharide-1,4'-bisphosphate precursor of lipid A.</text>
</comment>